<sequence length="526" mass="58255">MNDQEIKKALKAVDLIKILQGQQALGNTINTKDLGEHKFWKTQPVIQTIGGGPSPVAAEVEGPIDPPRQIADVRTDPLPLPAGYEWSTVDVSVPAQLAECQTLLSENYVEDPDASFRLGYTVEFLRWALAPPGYVREWHVGWHTDGCEGAPRVSRRSKESATPPPPATANHHLAPPHARSTFKAAEINFLCAHKKLRNKRLAPVLIKEVTRRVNLTGIWQAVYTAGVVIPTPISTCRYYHRNLNPAKLVDIGFTPIGRGETISRLVRKYALPASPLLPGFREMTAADVPAVGKLLRAYMGRYEMQQVFTTDDEVAHWFLSGTGEGEYVKGQGRKGQVVWSYVVEDPATNRITDFMSFYSLPSLIMKHPKHKSLNTAYAFYYATDVIPLPSPATTAAAGENTDSAADKERLGRRLNALVKDCLIVAKHAGFDVFNALSLMDNNLFLHEQMFGPGDGYLVSSPRPRGRSVPPSLTACLPYANRVCRFGGIELYVFVPNYLYNWKCAPINGARDDWKTKETSKIGVVML</sequence>
<proteinExistence type="predicted"/>
<evidence type="ECO:0000313" key="2">
    <source>
        <dbReference type="Proteomes" id="UP001241377"/>
    </source>
</evidence>
<protein>
    <submittedName>
        <fullName evidence="1">Uncharacterized protein</fullName>
    </submittedName>
</protein>
<reference evidence="1" key="1">
    <citation type="submission" date="2023-04" db="EMBL/GenBank/DDBJ databases">
        <title>Draft Genome sequencing of Naganishia species isolated from polar environments using Oxford Nanopore Technology.</title>
        <authorList>
            <person name="Leo P."/>
            <person name="Venkateswaran K."/>
        </authorList>
    </citation>
    <scope>NUCLEOTIDE SEQUENCE</scope>
    <source>
        <strain evidence="1">MNA-CCFEE 5261</strain>
    </source>
</reference>
<evidence type="ECO:0000313" key="1">
    <source>
        <dbReference type="EMBL" id="KAJ9101499.1"/>
    </source>
</evidence>
<keyword evidence="2" id="KW-1185">Reference proteome</keyword>
<dbReference type="EMBL" id="JASBWR010000057">
    <property type="protein sequence ID" value="KAJ9101499.1"/>
    <property type="molecule type" value="Genomic_DNA"/>
</dbReference>
<comment type="caution">
    <text evidence="1">The sequence shown here is derived from an EMBL/GenBank/DDBJ whole genome shotgun (WGS) entry which is preliminary data.</text>
</comment>
<organism evidence="1 2">
    <name type="scientific">Naganishia cerealis</name>
    <dbReference type="NCBI Taxonomy" id="610337"/>
    <lineage>
        <taxon>Eukaryota</taxon>
        <taxon>Fungi</taxon>
        <taxon>Dikarya</taxon>
        <taxon>Basidiomycota</taxon>
        <taxon>Agaricomycotina</taxon>
        <taxon>Tremellomycetes</taxon>
        <taxon>Filobasidiales</taxon>
        <taxon>Filobasidiaceae</taxon>
        <taxon>Naganishia</taxon>
    </lineage>
</organism>
<name>A0ACC2VPY2_9TREE</name>
<accession>A0ACC2VPY2</accession>
<dbReference type="Proteomes" id="UP001241377">
    <property type="component" value="Unassembled WGS sequence"/>
</dbReference>
<gene>
    <name evidence="1" type="ORF">QFC19_005152</name>
</gene>